<feature type="transmembrane region" description="Helical" evidence="1">
    <location>
        <begin position="20"/>
        <end position="38"/>
    </location>
</feature>
<gene>
    <name evidence="2" type="ORF">ACFP1K_37015</name>
</gene>
<feature type="transmembrane region" description="Helical" evidence="1">
    <location>
        <begin position="88"/>
        <end position="108"/>
    </location>
</feature>
<name>A0ABW1NWV3_9ACTN</name>
<keyword evidence="1" id="KW-1133">Transmembrane helix</keyword>
<organism evidence="2 3">
    <name type="scientific">Sphaerisporangium aureirubrum</name>
    <dbReference type="NCBI Taxonomy" id="1544736"/>
    <lineage>
        <taxon>Bacteria</taxon>
        <taxon>Bacillati</taxon>
        <taxon>Actinomycetota</taxon>
        <taxon>Actinomycetes</taxon>
        <taxon>Streptosporangiales</taxon>
        <taxon>Streptosporangiaceae</taxon>
        <taxon>Sphaerisporangium</taxon>
    </lineage>
</organism>
<dbReference type="EMBL" id="JBHSRF010000101">
    <property type="protein sequence ID" value="MFC6086817.1"/>
    <property type="molecule type" value="Genomic_DNA"/>
</dbReference>
<sequence length="350" mass="37962">MLIAAGIGVATNEITGQWSWTWGSGLVALVVGGVAIQMRLTLTEERKDSGAPPSDQVTPALMRATSTGTARDSNIFQGNTFGITGRHLVSLFAVLALVLLLVMVAVLVHSDVKQPHAVPSQKSVAGYPLRLTITGVDNTCSRVVLPEEVKASAAKFLKVTEQPPDPRAFMRGELDLGGYAHDEIAIRFNAQTPLPQQVTITDVRIVELVQADSVRGAFVNLNTCGGDQVNAMVIHVDGPDRRPFFMDEYGNETSRRFFDVEIVNVAPGKKQSFVVRVRVTPGRSAGSFTFRLAIDYEVDGLKASTVVGDGKQPFRLTGGCDWTTVTTAWGTMNELMREVDPEEFAHQMCD</sequence>
<keyword evidence="1" id="KW-0812">Transmembrane</keyword>
<keyword evidence="1" id="KW-0472">Membrane</keyword>
<dbReference type="Proteomes" id="UP001596137">
    <property type="component" value="Unassembled WGS sequence"/>
</dbReference>
<reference evidence="3" key="1">
    <citation type="journal article" date="2019" name="Int. J. Syst. Evol. Microbiol.">
        <title>The Global Catalogue of Microorganisms (GCM) 10K type strain sequencing project: providing services to taxonomists for standard genome sequencing and annotation.</title>
        <authorList>
            <consortium name="The Broad Institute Genomics Platform"/>
            <consortium name="The Broad Institute Genome Sequencing Center for Infectious Disease"/>
            <person name="Wu L."/>
            <person name="Ma J."/>
        </authorList>
    </citation>
    <scope>NUCLEOTIDE SEQUENCE [LARGE SCALE GENOMIC DNA]</scope>
    <source>
        <strain evidence="3">JCM 30346</strain>
    </source>
</reference>
<comment type="caution">
    <text evidence="2">The sequence shown here is derived from an EMBL/GenBank/DDBJ whole genome shotgun (WGS) entry which is preliminary data.</text>
</comment>
<proteinExistence type="predicted"/>
<evidence type="ECO:0000313" key="3">
    <source>
        <dbReference type="Proteomes" id="UP001596137"/>
    </source>
</evidence>
<evidence type="ECO:0000256" key="1">
    <source>
        <dbReference type="SAM" id="Phobius"/>
    </source>
</evidence>
<dbReference type="RefSeq" id="WP_380762365.1">
    <property type="nucleotide sequence ID" value="NZ_JBHSRF010000101.1"/>
</dbReference>
<accession>A0ABW1NWV3</accession>
<keyword evidence="3" id="KW-1185">Reference proteome</keyword>
<evidence type="ECO:0000313" key="2">
    <source>
        <dbReference type="EMBL" id="MFC6086817.1"/>
    </source>
</evidence>
<protein>
    <submittedName>
        <fullName evidence="2">Uncharacterized protein</fullName>
    </submittedName>
</protein>